<dbReference type="EMBL" id="PGOL01000857">
    <property type="protein sequence ID" value="PKI64012.1"/>
    <property type="molecule type" value="Genomic_DNA"/>
</dbReference>
<evidence type="ECO:0000313" key="2">
    <source>
        <dbReference type="Proteomes" id="UP000233551"/>
    </source>
</evidence>
<comment type="caution">
    <text evidence="1">The sequence shown here is derived from an EMBL/GenBank/DDBJ whole genome shotgun (WGS) entry which is preliminary data.</text>
</comment>
<dbReference type="AlphaFoldDB" id="A0A2I0K628"/>
<organism evidence="1 2">
    <name type="scientific">Punica granatum</name>
    <name type="common">Pomegranate</name>
    <dbReference type="NCBI Taxonomy" id="22663"/>
    <lineage>
        <taxon>Eukaryota</taxon>
        <taxon>Viridiplantae</taxon>
        <taxon>Streptophyta</taxon>
        <taxon>Embryophyta</taxon>
        <taxon>Tracheophyta</taxon>
        <taxon>Spermatophyta</taxon>
        <taxon>Magnoliopsida</taxon>
        <taxon>eudicotyledons</taxon>
        <taxon>Gunneridae</taxon>
        <taxon>Pentapetalae</taxon>
        <taxon>rosids</taxon>
        <taxon>malvids</taxon>
        <taxon>Myrtales</taxon>
        <taxon>Lythraceae</taxon>
        <taxon>Punica</taxon>
    </lineage>
</organism>
<accession>A0A2I0K628</accession>
<protein>
    <submittedName>
        <fullName evidence="1">Uncharacterized protein</fullName>
    </submittedName>
</protein>
<sequence length="158" mass="17046">MHLGGPRLAPSSKVGSISNMSPMISPTVFDIIVDLRIAIVAGHLRNWQRAAFILPLSPASFHRPIRFQTSPLIFLPPLRNLACPPLPVHIQCACLLPPSLSYSVFHHSNSTVRFRTLPPTSFSPGPALCTASDARPALSITVVLHPASLPLMNGHIPT</sequence>
<gene>
    <name evidence="1" type="ORF">CRG98_015598</name>
</gene>
<proteinExistence type="predicted"/>
<evidence type="ECO:0000313" key="1">
    <source>
        <dbReference type="EMBL" id="PKI64012.1"/>
    </source>
</evidence>
<reference evidence="1 2" key="1">
    <citation type="submission" date="2017-11" db="EMBL/GenBank/DDBJ databases">
        <title>De-novo sequencing of pomegranate (Punica granatum L.) genome.</title>
        <authorList>
            <person name="Akparov Z."/>
            <person name="Amiraslanov A."/>
            <person name="Hajiyeva S."/>
            <person name="Abbasov M."/>
            <person name="Kaur K."/>
            <person name="Hamwieh A."/>
            <person name="Solovyev V."/>
            <person name="Salamov A."/>
            <person name="Braich B."/>
            <person name="Kosarev P."/>
            <person name="Mahmoud A."/>
            <person name="Hajiyev E."/>
            <person name="Babayeva S."/>
            <person name="Izzatullayeva V."/>
            <person name="Mammadov A."/>
            <person name="Mammadov A."/>
            <person name="Sharifova S."/>
            <person name="Ojaghi J."/>
            <person name="Eynullazada K."/>
            <person name="Bayramov B."/>
            <person name="Abdulazimova A."/>
            <person name="Shahmuradov I."/>
        </authorList>
    </citation>
    <scope>NUCLEOTIDE SEQUENCE [LARGE SCALE GENOMIC DNA]</scope>
    <source>
        <strain evidence="2">cv. AG2017</strain>
        <tissue evidence="1">Leaf</tissue>
    </source>
</reference>
<dbReference type="Proteomes" id="UP000233551">
    <property type="component" value="Unassembled WGS sequence"/>
</dbReference>
<keyword evidence="2" id="KW-1185">Reference proteome</keyword>
<name>A0A2I0K628_PUNGR</name>